<keyword evidence="3" id="KW-0472">Membrane</keyword>
<keyword evidence="1" id="KW-0175">Coiled coil</keyword>
<feature type="compositionally biased region" description="Basic and acidic residues" evidence="2">
    <location>
        <begin position="188"/>
        <end position="199"/>
    </location>
</feature>
<evidence type="ECO:0000313" key="4">
    <source>
        <dbReference type="EMBL" id="MFC5667703.1"/>
    </source>
</evidence>
<feature type="transmembrane region" description="Helical" evidence="3">
    <location>
        <begin position="74"/>
        <end position="95"/>
    </location>
</feature>
<protein>
    <submittedName>
        <fullName evidence="4">Uncharacterized protein</fullName>
    </submittedName>
</protein>
<feature type="coiled-coil region" evidence="1">
    <location>
        <begin position="160"/>
        <end position="187"/>
    </location>
</feature>
<keyword evidence="5" id="KW-1185">Reference proteome</keyword>
<proteinExistence type="predicted"/>
<comment type="caution">
    <text evidence="4">The sequence shown here is derived from an EMBL/GenBank/DDBJ whole genome shotgun (WGS) entry which is preliminary data.</text>
</comment>
<evidence type="ECO:0000313" key="5">
    <source>
        <dbReference type="Proteomes" id="UP001595975"/>
    </source>
</evidence>
<feature type="transmembrane region" description="Helical" evidence="3">
    <location>
        <begin position="6"/>
        <end position="25"/>
    </location>
</feature>
<dbReference type="Proteomes" id="UP001595975">
    <property type="component" value="Unassembled WGS sequence"/>
</dbReference>
<evidence type="ECO:0000256" key="1">
    <source>
        <dbReference type="SAM" id="Coils"/>
    </source>
</evidence>
<organism evidence="4 5">
    <name type="scientific">Kitasatospora misakiensis</name>
    <dbReference type="NCBI Taxonomy" id="67330"/>
    <lineage>
        <taxon>Bacteria</taxon>
        <taxon>Bacillati</taxon>
        <taxon>Actinomycetota</taxon>
        <taxon>Actinomycetes</taxon>
        <taxon>Kitasatosporales</taxon>
        <taxon>Streptomycetaceae</taxon>
        <taxon>Kitasatospora</taxon>
    </lineage>
</organism>
<evidence type="ECO:0000256" key="3">
    <source>
        <dbReference type="SAM" id="Phobius"/>
    </source>
</evidence>
<feature type="transmembrane region" description="Helical" evidence="3">
    <location>
        <begin position="134"/>
        <end position="158"/>
    </location>
</feature>
<keyword evidence="3" id="KW-0812">Transmembrane</keyword>
<dbReference type="RefSeq" id="WP_380229367.1">
    <property type="nucleotide sequence ID" value="NZ_JBHSOF010000065.1"/>
</dbReference>
<accession>A0ABW0XD97</accession>
<keyword evidence="3" id="KW-1133">Transmembrane helix</keyword>
<gene>
    <name evidence="4" type="ORF">ACFP3U_32660</name>
</gene>
<sequence>MEQRAVRLIPPVLCTVVLVGGLYHAAVAVEEFGGARLTVFAAGMLALLALEAPGPGRAPADRLPAVPLLVARGVLFTAVAVVDGSGVAWALFVLVPFTAYPALGRRVALGCAAGCVGLLTVGLTVLVPEWWVRSVYVSGVLVFGLGMVLALSLAGVAVREREARARLEESHERLARYAERVAELSAAEDRGGVGREARASRPPITPSGHAHGHP</sequence>
<evidence type="ECO:0000256" key="2">
    <source>
        <dbReference type="SAM" id="MobiDB-lite"/>
    </source>
</evidence>
<feature type="region of interest" description="Disordered" evidence="2">
    <location>
        <begin position="188"/>
        <end position="214"/>
    </location>
</feature>
<dbReference type="EMBL" id="JBHSOF010000065">
    <property type="protein sequence ID" value="MFC5667703.1"/>
    <property type="molecule type" value="Genomic_DNA"/>
</dbReference>
<feature type="transmembrane region" description="Helical" evidence="3">
    <location>
        <begin position="107"/>
        <end position="128"/>
    </location>
</feature>
<name>A0ABW0XD97_9ACTN</name>
<reference evidence="5" key="1">
    <citation type="journal article" date="2019" name="Int. J. Syst. Evol. Microbiol.">
        <title>The Global Catalogue of Microorganisms (GCM) 10K type strain sequencing project: providing services to taxonomists for standard genome sequencing and annotation.</title>
        <authorList>
            <consortium name="The Broad Institute Genomics Platform"/>
            <consortium name="The Broad Institute Genome Sequencing Center for Infectious Disease"/>
            <person name="Wu L."/>
            <person name="Ma J."/>
        </authorList>
    </citation>
    <scope>NUCLEOTIDE SEQUENCE [LARGE SCALE GENOMIC DNA]</scope>
    <source>
        <strain evidence="5">CGMCC 4.1437</strain>
    </source>
</reference>